<dbReference type="EMBL" id="ML977211">
    <property type="protein sequence ID" value="KAF1980993.1"/>
    <property type="molecule type" value="Genomic_DNA"/>
</dbReference>
<feature type="transmembrane region" description="Helical" evidence="1">
    <location>
        <begin position="43"/>
        <end position="65"/>
    </location>
</feature>
<proteinExistence type="predicted"/>
<evidence type="ECO:0000313" key="2">
    <source>
        <dbReference type="EMBL" id="KAF1980993.1"/>
    </source>
</evidence>
<dbReference type="AlphaFoldDB" id="A0A6G1GJ64"/>
<evidence type="ECO:0000256" key="1">
    <source>
        <dbReference type="SAM" id="Phobius"/>
    </source>
</evidence>
<keyword evidence="1" id="KW-0812">Transmembrane</keyword>
<keyword evidence="3" id="KW-1185">Reference proteome</keyword>
<evidence type="ECO:0000313" key="3">
    <source>
        <dbReference type="Proteomes" id="UP000800041"/>
    </source>
</evidence>
<keyword evidence="1" id="KW-1133">Transmembrane helix</keyword>
<gene>
    <name evidence="2" type="ORF">K402DRAFT_398920</name>
</gene>
<organism evidence="2 3">
    <name type="scientific">Aulographum hederae CBS 113979</name>
    <dbReference type="NCBI Taxonomy" id="1176131"/>
    <lineage>
        <taxon>Eukaryota</taxon>
        <taxon>Fungi</taxon>
        <taxon>Dikarya</taxon>
        <taxon>Ascomycota</taxon>
        <taxon>Pezizomycotina</taxon>
        <taxon>Dothideomycetes</taxon>
        <taxon>Pleosporomycetidae</taxon>
        <taxon>Aulographales</taxon>
        <taxon>Aulographaceae</taxon>
    </lineage>
</organism>
<accession>A0A6G1GJ64</accession>
<name>A0A6G1GJ64_9PEZI</name>
<protein>
    <submittedName>
        <fullName evidence="2">Uncharacterized protein</fullName>
    </submittedName>
</protein>
<reference evidence="2" key="1">
    <citation type="journal article" date="2020" name="Stud. Mycol.">
        <title>101 Dothideomycetes genomes: a test case for predicting lifestyles and emergence of pathogens.</title>
        <authorList>
            <person name="Haridas S."/>
            <person name="Albert R."/>
            <person name="Binder M."/>
            <person name="Bloem J."/>
            <person name="Labutti K."/>
            <person name="Salamov A."/>
            <person name="Andreopoulos B."/>
            <person name="Baker S."/>
            <person name="Barry K."/>
            <person name="Bills G."/>
            <person name="Bluhm B."/>
            <person name="Cannon C."/>
            <person name="Castanera R."/>
            <person name="Culley D."/>
            <person name="Daum C."/>
            <person name="Ezra D."/>
            <person name="Gonzalez J."/>
            <person name="Henrissat B."/>
            <person name="Kuo A."/>
            <person name="Liang C."/>
            <person name="Lipzen A."/>
            <person name="Lutzoni F."/>
            <person name="Magnuson J."/>
            <person name="Mondo S."/>
            <person name="Nolan M."/>
            <person name="Ohm R."/>
            <person name="Pangilinan J."/>
            <person name="Park H.-J."/>
            <person name="Ramirez L."/>
            <person name="Alfaro M."/>
            <person name="Sun H."/>
            <person name="Tritt A."/>
            <person name="Yoshinaga Y."/>
            <person name="Zwiers L.-H."/>
            <person name="Turgeon B."/>
            <person name="Goodwin S."/>
            <person name="Spatafora J."/>
            <person name="Crous P."/>
            <person name="Grigoriev I."/>
        </authorList>
    </citation>
    <scope>NUCLEOTIDE SEQUENCE</scope>
    <source>
        <strain evidence="2">CBS 113979</strain>
    </source>
</reference>
<dbReference type="Proteomes" id="UP000800041">
    <property type="component" value="Unassembled WGS sequence"/>
</dbReference>
<keyword evidence="1" id="KW-0472">Membrane</keyword>
<sequence length="71" mass="8162">MVDLLFLLLLLLLLPPLLLIVVILSFLFFHFEVAHVLLLCPQSLYSHFPIELFCFLLLLTSPLFLPHPFGS</sequence>